<dbReference type="PROSITE" id="PS50043">
    <property type="entry name" value="HTH_LUXR_2"/>
    <property type="match status" value="1"/>
</dbReference>
<dbReference type="InterPro" id="IPR000792">
    <property type="entry name" value="Tscrpt_reg_LuxR_C"/>
</dbReference>
<dbReference type="PROSITE" id="PS00622">
    <property type="entry name" value="HTH_LUXR_1"/>
    <property type="match status" value="1"/>
</dbReference>
<name>A0ABV4QFM3_9ACTN</name>
<evidence type="ECO:0000256" key="2">
    <source>
        <dbReference type="ARBA" id="ARBA00022840"/>
    </source>
</evidence>
<dbReference type="Gene3D" id="1.25.40.10">
    <property type="entry name" value="Tetratricopeptide repeat domain"/>
    <property type="match status" value="1"/>
</dbReference>
<evidence type="ECO:0000256" key="1">
    <source>
        <dbReference type="ARBA" id="ARBA00022741"/>
    </source>
</evidence>
<dbReference type="Pfam" id="PF00196">
    <property type="entry name" value="GerE"/>
    <property type="match status" value="1"/>
</dbReference>
<dbReference type="SUPFAM" id="SSF48452">
    <property type="entry name" value="TPR-like"/>
    <property type="match status" value="1"/>
</dbReference>
<dbReference type="CDD" id="cd06170">
    <property type="entry name" value="LuxR_C_like"/>
    <property type="match status" value="1"/>
</dbReference>
<dbReference type="InterPro" id="IPR036388">
    <property type="entry name" value="WH-like_DNA-bd_sf"/>
</dbReference>
<dbReference type="PANTHER" id="PTHR16305">
    <property type="entry name" value="TESTICULAR SOLUBLE ADENYLYL CYCLASE"/>
    <property type="match status" value="1"/>
</dbReference>
<feature type="domain" description="HTH luxR-type" evidence="3">
    <location>
        <begin position="855"/>
        <end position="920"/>
    </location>
</feature>
<comment type="caution">
    <text evidence="4">The sequence shown here is derived from an EMBL/GenBank/DDBJ whole genome shotgun (WGS) entry which is preliminary data.</text>
</comment>
<accession>A0ABV4QFM3</accession>
<proteinExistence type="predicted"/>
<dbReference type="PRINTS" id="PR00038">
    <property type="entry name" value="HTHLUXR"/>
</dbReference>
<evidence type="ECO:0000313" key="4">
    <source>
        <dbReference type="EMBL" id="MFA1541813.1"/>
    </source>
</evidence>
<keyword evidence="5" id="KW-1185">Reference proteome</keyword>
<evidence type="ECO:0000313" key="5">
    <source>
        <dbReference type="Proteomes" id="UP001569963"/>
    </source>
</evidence>
<dbReference type="EMBL" id="JAXCEI010000010">
    <property type="protein sequence ID" value="MFA1541813.1"/>
    <property type="molecule type" value="Genomic_DNA"/>
</dbReference>
<dbReference type="Gene3D" id="3.40.50.300">
    <property type="entry name" value="P-loop containing nucleotide triphosphate hydrolases"/>
    <property type="match status" value="1"/>
</dbReference>
<sequence>MPVHGPHHIDDDEARGTPFVGRERELARLRAGLERVRAGEPRLVSIDGPGGMGKTALARRFLAEAGDVLPLRAGGEEGESLLPYGIVTQLAPQLAALRDGAAPDPPVVGSALLDVLQGLQDDRAVVVVVDNAHWADLPSLDALVFVCRRLRTARVLMVVITTDAADSRLPTGLRRMLADDETVRISLTGLGTAELRELSGRLGHRVLTPRSAVRVHEHTDGNPSHARALLERVPAEALDDPYARLPAPRSYESLVLERIEGCPPEGRVLIEAASVLGRSCTLHEAATLSEAEDPLHAAEQAVRTGLLAESPTAGGLGLRFPHPLIQAAVYQQLGLARRVRLHLRAAEVVADGPAVLGHRLRAAGRPDGRLAAEFAGVARRAAARGRWTEAAGHMNSAARLSTGGARSRRTAEAVGMLLDDGQVEAARTLAGELGEDADPAALGYARGALAAVRGRPREADAWLTDAWAHCDPRGEPELAARVAEQSALTWFMLGRCADSAAWAERAAVLAPHSPDAGLVRSLRLPGLDASGGLDEGPAACPTGATPATITGQDAALGRGLFSARSGDLERAVVELAAEVDASPRRPVRHRLAALTALGWVEFQSGDWDGATDHANAAVRAALDAEQKWFEPMARALAVLVAAARGEWEDATAHVQAAAKVAGRAGGVGALAVTTARAHLCLARGDRRPPLTALRPMTWAGSPWHEYVVEVLLAEGRIRQAEDALVTYERFGAAHDSHSILASAARLRGNLLASQGDAPGHRAECLSPDQAQGAGGGAEAAYRSGLGHAALVPVPFVQARLELDYGRFLRRTGKSGAAVEHVETARTIFERLGARPYVQRCEREAGRRGHWPARLTAPRAARLTPQEQAVAQLAATGLTNRQVAGELVLSVKTIEYHLSNAYSKLGVAGRAGLAALLAEHSTPGSPGAQGRW</sequence>
<dbReference type="InterPro" id="IPR016032">
    <property type="entry name" value="Sig_transdc_resp-reg_C-effctor"/>
</dbReference>
<dbReference type="Gene3D" id="1.10.10.10">
    <property type="entry name" value="Winged helix-like DNA-binding domain superfamily/Winged helix DNA-binding domain"/>
    <property type="match status" value="1"/>
</dbReference>
<dbReference type="SUPFAM" id="SSF46894">
    <property type="entry name" value="C-terminal effector domain of the bipartite response regulators"/>
    <property type="match status" value="1"/>
</dbReference>
<protein>
    <submittedName>
        <fullName evidence="4">AAA family ATPase</fullName>
    </submittedName>
</protein>
<dbReference type="InterPro" id="IPR027417">
    <property type="entry name" value="P-loop_NTPase"/>
</dbReference>
<dbReference type="SUPFAM" id="SSF52540">
    <property type="entry name" value="P-loop containing nucleoside triphosphate hydrolases"/>
    <property type="match status" value="1"/>
</dbReference>
<reference evidence="4 5" key="1">
    <citation type="submission" date="2023-11" db="EMBL/GenBank/DDBJ databases">
        <title>Actinomadura monticuli sp. nov., isolated from volcanic ash.</title>
        <authorList>
            <person name="Lee S.D."/>
            <person name="Yang H."/>
            <person name="Kim I.S."/>
        </authorList>
    </citation>
    <scope>NUCLEOTIDE SEQUENCE [LARGE SCALE GENOMIC DNA]</scope>
    <source>
        <strain evidence="4 5">DLS-62</strain>
    </source>
</reference>
<keyword evidence="1" id="KW-0547">Nucleotide-binding</keyword>
<dbReference type="Proteomes" id="UP001569963">
    <property type="component" value="Unassembled WGS sequence"/>
</dbReference>
<organism evidence="4 5">
    <name type="scientific">Actinomadura monticuli</name>
    <dbReference type="NCBI Taxonomy" id="3097367"/>
    <lineage>
        <taxon>Bacteria</taxon>
        <taxon>Bacillati</taxon>
        <taxon>Actinomycetota</taxon>
        <taxon>Actinomycetes</taxon>
        <taxon>Streptosporangiales</taxon>
        <taxon>Thermomonosporaceae</taxon>
        <taxon>Actinomadura</taxon>
    </lineage>
</organism>
<dbReference type="InterPro" id="IPR041664">
    <property type="entry name" value="AAA_16"/>
</dbReference>
<evidence type="ECO:0000259" key="3">
    <source>
        <dbReference type="PROSITE" id="PS50043"/>
    </source>
</evidence>
<dbReference type="SMART" id="SM00421">
    <property type="entry name" value="HTH_LUXR"/>
    <property type="match status" value="1"/>
</dbReference>
<keyword evidence="2" id="KW-0067">ATP-binding</keyword>
<gene>
    <name evidence="4" type="ORF">SM611_23030</name>
</gene>
<dbReference type="RefSeq" id="WP_371951970.1">
    <property type="nucleotide sequence ID" value="NZ_JAXCEI010000010.1"/>
</dbReference>
<dbReference type="PANTHER" id="PTHR16305:SF35">
    <property type="entry name" value="TRANSCRIPTIONAL ACTIVATOR DOMAIN"/>
    <property type="match status" value="1"/>
</dbReference>
<dbReference type="InterPro" id="IPR011990">
    <property type="entry name" value="TPR-like_helical_dom_sf"/>
</dbReference>
<dbReference type="Pfam" id="PF13191">
    <property type="entry name" value="AAA_16"/>
    <property type="match status" value="1"/>
</dbReference>